<organism evidence="1 2">
    <name type="scientific">Marinobacter salsuginis</name>
    <dbReference type="NCBI Taxonomy" id="418719"/>
    <lineage>
        <taxon>Bacteria</taxon>
        <taxon>Pseudomonadati</taxon>
        <taxon>Pseudomonadota</taxon>
        <taxon>Gammaproteobacteria</taxon>
        <taxon>Pseudomonadales</taxon>
        <taxon>Marinobacteraceae</taxon>
        <taxon>Marinobacter</taxon>
    </lineage>
</organism>
<evidence type="ECO:0000313" key="2">
    <source>
        <dbReference type="Proteomes" id="UP000387223"/>
    </source>
</evidence>
<protein>
    <submittedName>
        <fullName evidence="1">Uncharacterized protein</fullName>
    </submittedName>
</protein>
<dbReference type="Proteomes" id="UP000387223">
    <property type="component" value="Unassembled WGS sequence"/>
</dbReference>
<comment type="caution">
    <text evidence="1">The sequence shown here is derived from an EMBL/GenBank/DDBJ whole genome shotgun (WGS) entry which is preliminary data.</text>
</comment>
<dbReference type="EMBL" id="BGZI01000035">
    <property type="protein sequence ID" value="GBO90191.1"/>
    <property type="molecule type" value="Genomic_DNA"/>
</dbReference>
<accession>A0A5M3Q550</accession>
<name>A0A5M3Q550_9GAMM</name>
<dbReference type="AlphaFoldDB" id="A0A5M3Q550"/>
<proteinExistence type="predicted"/>
<sequence length="237" mass="26610">MRPSQEQWEIRQMLLDRLEANPEAMKLSMGEQLPGAPIQKMEAATVALHEFSHELSTYSDEWNKSQAVSDLKEQSRALSEVDLVDDPDAPLKALVADTARMTASLSQLDENQAGRFVKNFMDNSRGVFSDPRAQDAFRGNSAPQQLLRDTAQTLINGLNDVSSQMLGKKAVTTLQKTTQCNAEMNQPRSAFELANNRSFDLERQQKADPFAHLRNKEVKIERNEESNLDYSAKLGPK</sequence>
<evidence type="ECO:0000313" key="1">
    <source>
        <dbReference type="EMBL" id="GBO90191.1"/>
    </source>
</evidence>
<gene>
    <name evidence="1" type="ORF">MSSD14B_38590</name>
</gene>
<reference evidence="1 2" key="1">
    <citation type="journal article" date="2019" name="J. Gen. Appl. Microbiol.">
        <title>Aerobic degradation of cis-dichloroethene by the marine bacterium Marinobacter salsuginis strain 5N-3.</title>
        <authorList>
            <person name="Inoue Y."/>
            <person name="Fukunaga Y."/>
            <person name="Katsumata H."/>
            <person name="Ohji S."/>
            <person name="Hosoyama A."/>
            <person name="Mori K."/>
            <person name="Ando K."/>
        </authorList>
    </citation>
    <scope>NUCLEOTIDE SEQUENCE [LARGE SCALE GENOMIC DNA]</scope>
    <source>
        <strain evidence="1 2">NBRC 109114</strain>
    </source>
</reference>